<dbReference type="GO" id="GO:0005615">
    <property type="term" value="C:extracellular space"/>
    <property type="evidence" value="ECO:0007669"/>
    <property type="project" value="TreeGrafter"/>
</dbReference>
<dbReference type="Proteomes" id="UP000515152">
    <property type="component" value="Chromosome 6"/>
</dbReference>
<dbReference type="GeneID" id="116220828"/>
<reference evidence="7" key="1">
    <citation type="submission" date="2025-08" db="UniProtKB">
        <authorList>
            <consortium name="RefSeq"/>
        </authorList>
    </citation>
    <scope>IDENTIFICATION</scope>
</reference>
<dbReference type="AlphaFoldDB" id="A0A6P8FQV6"/>
<keyword evidence="2" id="KW-0964">Secreted</keyword>
<organism evidence="6 7">
    <name type="scientific">Clupea harengus</name>
    <name type="common">Atlantic herring</name>
    <dbReference type="NCBI Taxonomy" id="7950"/>
    <lineage>
        <taxon>Eukaryota</taxon>
        <taxon>Metazoa</taxon>
        <taxon>Chordata</taxon>
        <taxon>Craniata</taxon>
        <taxon>Vertebrata</taxon>
        <taxon>Euteleostomi</taxon>
        <taxon>Actinopterygii</taxon>
        <taxon>Neopterygii</taxon>
        <taxon>Teleostei</taxon>
        <taxon>Clupei</taxon>
        <taxon>Clupeiformes</taxon>
        <taxon>Clupeoidei</taxon>
        <taxon>Clupeidae</taxon>
        <taxon>Clupea</taxon>
    </lineage>
</organism>
<accession>A0A6P8FQV6</accession>
<dbReference type="PROSITE" id="PS01225">
    <property type="entry name" value="CTCK_2"/>
    <property type="match status" value="1"/>
</dbReference>
<comment type="subcellular location">
    <subcellularLocation>
        <location evidence="1">Secreted</location>
    </subcellularLocation>
</comment>
<evidence type="ECO:0000256" key="2">
    <source>
        <dbReference type="ARBA" id="ARBA00022525"/>
    </source>
</evidence>
<protein>
    <submittedName>
        <fullName evidence="7">Intestinal mucin-like protein</fullName>
    </submittedName>
</protein>
<comment type="caution">
    <text evidence="4">Lacks conserved residue(s) required for the propagation of feature annotation.</text>
</comment>
<evidence type="ECO:0000259" key="5">
    <source>
        <dbReference type="PROSITE" id="PS01225"/>
    </source>
</evidence>
<dbReference type="GO" id="GO:0031012">
    <property type="term" value="C:extracellular matrix"/>
    <property type="evidence" value="ECO:0007669"/>
    <property type="project" value="TreeGrafter"/>
</dbReference>
<evidence type="ECO:0000313" key="7">
    <source>
        <dbReference type="RefSeq" id="XP_031425547.1"/>
    </source>
</evidence>
<proteinExistence type="predicted"/>
<dbReference type="InterPro" id="IPR006207">
    <property type="entry name" value="Cys_knot_C"/>
</dbReference>
<dbReference type="Gene3D" id="2.10.90.10">
    <property type="entry name" value="Cystine-knot cytokines"/>
    <property type="match status" value="1"/>
</dbReference>
<feature type="disulfide bond" evidence="4">
    <location>
        <begin position="39"/>
        <end position="91"/>
    </location>
</feature>
<dbReference type="SMART" id="SM00041">
    <property type="entry name" value="CT"/>
    <property type="match status" value="1"/>
</dbReference>
<evidence type="ECO:0000256" key="1">
    <source>
        <dbReference type="ARBA" id="ARBA00004613"/>
    </source>
</evidence>
<sequence length="111" mass="12137">MSTGIRRSSCEVQKNSTKLTYNGCVSSENIEISSCAGSCGTSSIYSAEANALKHSCSCCQEKATQERKVLLTCPNGSKITHSYIYIETCECHVTDCDAGSTPSLKQRRRRR</sequence>
<dbReference type="RefSeq" id="XP_031425547.1">
    <property type="nucleotide sequence ID" value="XM_031569687.2"/>
</dbReference>
<keyword evidence="6" id="KW-1185">Reference proteome</keyword>
<dbReference type="InterPro" id="IPR006208">
    <property type="entry name" value="Glyco_hormone_CN"/>
</dbReference>
<feature type="disulfide bond" evidence="4">
    <location>
        <begin position="35"/>
        <end position="89"/>
    </location>
</feature>
<gene>
    <name evidence="7" type="primary">LOC116220828</name>
</gene>
<name>A0A6P8FQV6_CLUHA</name>
<feature type="disulfide bond" evidence="4">
    <location>
        <begin position="24"/>
        <end position="73"/>
    </location>
</feature>
<dbReference type="InterPro" id="IPR050780">
    <property type="entry name" value="Mucin_vWF_Thrombospondin_sf"/>
</dbReference>
<feature type="domain" description="CTCK" evidence="5">
    <location>
        <begin position="10"/>
        <end position="97"/>
    </location>
</feature>
<dbReference type="PANTHER" id="PTHR11339:SF408">
    <property type="entry name" value="MUCIN-5B"/>
    <property type="match status" value="1"/>
</dbReference>
<dbReference type="PANTHER" id="PTHR11339">
    <property type="entry name" value="EXTRACELLULAR MATRIX GLYCOPROTEIN RELATED"/>
    <property type="match status" value="1"/>
</dbReference>
<dbReference type="KEGG" id="char:116220828"/>
<dbReference type="Pfam" id="PF00007">
    <property type="entry name" value="Cys_knot"/>
    <property type="match status" value="1"/>
</dbReference>
<dbReference type="OrthoDB" id="10071893at2759"/>
<evidence type="ECO:0000313" key="6">
    <source>
        <dbReference type="Proteomes" id="UP000515152"/>
    </source>
</evidence>
<keyword evidence="3 4" id="KW-1015">Disulfide bond</keyword>
<evidence type="ECO:0000256" key="3">
    <source>
        <dbReference type="ARBA" id="ARBA00023157"/>
    </source>
</evidence>
<dbReference type="SUPFAM" id="SSF57501">
    <property type="entry name" value="Cystine-knot cytokines"/>
    <property type="match status" value="1"/>
</dbReference>
<dbReference type="InterPro" id="IPR029034">
    <property type="entry name" value="Cystine-knot_cytokine"/>
</dbReference>
<dbReference type="PROSITE" id="PS01185">
    <property type="entry name" value="CTCK_1"/>
    <property type="match status" value="1"/>
</dbReference>
<evidence type="ECO:0000256" key="4">
    <source>
        <dbReference type="PROSITE-ProRule" id="PRU00039"/>
    </source>
</evidence>